<dbReference type="Pfam" id="PF00153">
    <property type="entry name" value="Mito_carr"/>
    <property type="match status" value="1"/>
</dbReference>
<accession>A0A8K0HEK8</accession>
<organism evidence="4 5">
    <name type="scientific">Rhamnella rubrinervis</name>
    <dbReference type="NCBI Taxonomy" id="2594499"/>
    <lineage>
        <taxon>Eukaryota</taxon>
        <taxon>Viridiplantae</taxon>
        <taxon>Streptophyta</taxon>
        <taxon>Embryophyta</taxon>
        <taxon>Tracheophyta</taxon>
        <taxon>Spermatophyta</taxon>
        <taxon>Magnoliopsida</taxon>
        <taxon>eudicotyledons</taxon>
        <taxon>Gunneridae</taxon>
        <taxon>Pentapetalae</taxon>
        <taxon>rosids</taxon>
        <taxon>fabids</taxon>
        <taxon>Rosales</taxon>
        <taxon>Rhamnaceae</taxon>
        <taxon>rhamnoid group</taxon>
        <taxon>Rhamneae</taxon>
        <taxon>Rhamnella</taxon>
    </lineage>
</organism>
<dbReference type="OrthoDB" id="193856at2759"/>
<keyword evidence="5" id="KW-1185">Reference proteome</keyword>
<dbReference type="AlphaFoldDB" id="A0A8K0HEK8"/>
<evidence type="ECO:0000313" key="4">
    <source>
        <dbReference type="EMBL" id="KAF3450759.1"/>
    </source>
</evidence>
<evidence type="ECO:0000313" key="5">
    <source>
        <dbReference type="Proteomes" id="UP000796880"/>
    </source>
</evidence>
<evidence type="ECO:0000256" key="3">
    <source>
        <dbReference type="ARBA" id="ARBA00023136"/>
    </source>
</evidence>
<dbReference type="Proteomes" id="UP000796880">
    <property type="component" value="Unassembled WGS sequence"/>
</dbReference>
<protein>
    <recommendedName>
        <fullName evidence="6">Solute carrier family 25 member 45</fullName>
    </recommendedName>
</protein>
<dbReference type="InterPro" id="IPR018108">
    <property type="entry name" value="MCP_transmembrane"/>
</dbReference>
<name>A0A8K0HEK8_9ROSA</name>
<comment type="caution">
    <text evidence="4">The sequence shown here is derived from an EMBL/GenBank/DDBJ whole genome shotgun (WGS) entry which is preliminary data.</text>
</comment>
<keyword evidence="2" id="KW-0812">Transmembrane</keyword>
<evidence type="ECO:0000256" key="2">
    <source>
        <dbReference type="ARBA" id="ARBA00022692"/>
    </source>
</evidence>
<dbReference type="SUPFAM" id="SSF103506">
    <property type="entry name" value="Mitochondrial carrier"/>
    <property type="match status" value="1"/>
</dbReference>
<dbReference type="InterPro" id="IPR023395">
    <property type="entry name" value="MCP_dom_sf"/>
</dbReference>
<evidence type="ECO:0008006" key="6">
    <source>
        <dbReference type="Google" id="ProtNLM"/>
    </source>
</evidence>
<keyword evidence="3" id="KW-0472">Membrane</keyword>
<sequence>MEQRRIMDFRPEFVGSSWGREFAAGGLGSIAGAVSGYPLDTLRIRQLHSKTVSSAFTILRIVISTEGIFCPL</sequence>
<evidence type="ECO:0000256" key="1">
    <source>
        <dbReference type="ARBA" id="ARBA00004141"/>
    </source>
</evidence>
<comment type="subcellular location">
    <subcellularLocation>
        <location evidence="1">Membrane</location>
        <topology evidence="1">Multi-pass membrane protein</topology>
    </subcellularLocation>
</comment>
<dbReference type="GO" id="GO:0016020">
    <property type="term" value="C:membrane"/>
    <property type="evidence" value="ECO:0007669"/>
    <property type="project" value="UniProtKB-SubCell"/>
</dbReference>
<reference evidence="4" key="1">
    <citation type="submission" date="2020-03" db="EMBL/GenBank/DDBJ databases">
        <title>A high-quality chromosome-level genome assembly of a woody plant with both climbing and erect habits, Rhamnella rubrinervis.</title>
        <authorList>
            <person name="Lu Z."/>
            <person name="Yang Y."/>
            <person name="Zhu X."/>
            <person name="Sun Y."/>
        </authorList>
    </citation>
    <scope>NUCLEOTIDE SEQUENCE</scope>
    <source>
        <strain evidence="4">BYM</strain>
        <tissue evidence="4">Leaf</tissue>
    </source>
</reference>
<proteinExistence type="predicted"/>
<dbReference type="EMBL" id="VOIH02000003">
    <property type="protein sequence ID" value="KAF3450759.1"/>
    <property type="molecule type" value="Genomic_DNA"/>
</dbReference>
<gene>
    <name evidence="4" type="ORF">FNV43_RR06848</name>
</gene>
<dbReference type="Gene3D" id="1.50.40.10">
    <property type="entry name" value="Mitochondrial carrier domain"/>
    <property type="match status" value="1"/>
</dbReference>